<proteinExistence type="predicted"/>
<feature type="region of interest" description="Disordered" evidence="1">
    <location>
        <begin position="263"/>
        <end position="287"/>
    </location>
</feature>
<dbReference type="GO" id="GO:0008063">
    <property type="term" value="P:Toll signaling pathway"/>
    <property type="evidence" value="ECO:0007669"/>
    <property type="project" value="UniProtKB-ARBA"/>
</dbReference>
<dbReference type="Gene3D" id="2.60.40.340">
    <property type="entry name" value="Rel homology domain (RHD), DNA-binding domain"/>
    <property type="match status" value="1"/>
</dbReference>
<dbReference type="PANTHER" id="PTHR24169">
    <property type="entry name" value="NUCLEAR FACTOR NF-KAPPA-B PROTEIN"/>
    <property type="match status" value="1"/>
</dbReference>
<dbReference type="PROSITE" id="PS50254">
    <property type="entry name" value="REL_2"/>
    <property type="match status" value="1"/>
</dbReference>
<accession>A0A653DJ61</accession>
<dbReference type="GO" id="GO:0007249">
    <property type="term" value="P:canonical NF-kappaB signal transduction"/>
    <property type="evidence" value="ECO:0007669"/>
    <property type="project" value="TreeGrafter"/>
</dbReference>
<dbReference type="GO" id="GO:0001228">
    <property type="term" value="F:DNA-binding transcription activator activity, RNA polymerase II-specific"/>
    <property type="evidence" value="ECO:0007669"/>
    <property type="project" value="UniProtKB-ARBA"/>
</dbReference>
<dbReference type="Pfam" id="PF00554">
    <property type="entry name" value="RHD_DNA_bind"/>
    <property type="match status" value="1"/>
</dbReference>
<protein>
    <recommendedName>
        <fullName evidence="2">RHD domain-containing protein</fullName>
    </recommendedName>
</protein>
<dbReference type="GO" id="GO:0005654">
    <property type="term" value="C:nucleoplasm"/>
    <property type="evidence" value="ECO:0007669"/>
    <property type="project" value="UniProtKB-ARBA"/>
</dbReference>
<dbReference type="PRINTS" id="PR00057">
    <property type="entry name" value="NFKBTNSCPFCT"/>
</dbReference>
<dbReference type="Proteomes" id="UP000410492">
    <property type="component" value="Unassembled WGS sequence"/>
</dbReference>
<organism evidence="3 4">
    <name type="scientific">Callosobruchus maculatus</name>
    <name type="common">Southern cowpea weevil</name>
    <name type="synonym">Pulse bruchid</name>
    <dbReference type="NCBI Taxonomy" id="64391"/>
    <lineage>
        <taxon>Eukaryota</taxon>
        <taxon>Metazoa</taxon>
        <taxon>Ecdysozoa</taxon>
        <taxon>Arthropoda</taxon>
        <taxon>Hexapoda</taxon>
        <taxon>Insecta</taxon>
        <taxon>Pterygota</taxon>
        <taxon>Neoptera</taxon>
        <taxon>Endopterygota</taxon>
        <taxon>Coleoptera</taxon>
        <taxon>Polyphaga</taxon>
        <taxon>Cucujiformia</taxon>
        <taxon>Chrysomeloidea</taxon>
        <taxon>Chrysomelidae</taxon>
        <taxon>Bruchinae</taxon>
        <taxon>Bruchini</taxon>
        <taxon>Callosobruchus</taxon>
    </lineage>
</organism>
<dbReference type="GO" id="GO:0034097">
    <property type="term" value="P:response to cytokine"/>
    <property type="evidence" value="ECO:0007669"/>
    <property type="project" value="TreeGrafter"/>
</dbReference>
<dbReference type="GO" id="GO:0000978">
    <property type="term" value="F:RNA polymerase II cis-regulatory region sequence-specific DNA binding"/>
    <property type="evidence" value="ECO:0007669"/>
    <property type="project" value="TreeGrafter"/>
</dbReference>
<reference evidence="3 4" key="1">
    <citation type="submission" date="2019-01" db="EMBL/GenBank/DDBJ databases">
        <authorList>
            <person name="Sayadi A."/>
        </authorList>
    </citation>
    <scope>NUCLEOTIDE SEQUENCE [LARGE SCALE GENOMIC DNA]</scope>
</reference>
<dbReference type="InterPro" id="IPR037059">
    <property type="entry name" value="RHD_DNA_bind_dom_sf"/>
</dbReference>
<dbReference type="InterPro" id="IPR008967">
    <property type="entry name" value="p53-like_TF_DNA-bd_sf"/>
</dbReference>
<dbReference type="SMART" id="SM00429">
    <property type="entry name" value="IPT"/>
    <property type="match status" value="1"/>
</dbReference>
<dbReference type="SUPFAM" id="SSF81296">
    <property type="entry name" value="E set domains"/>
    <property type="match status" value="1"/>
</dbReference>
<dbReference type="InterPro" id="IPR002909">
    <property type="entry name" value="IPT_dom"/>
</dbReference>
<dbReference type="FunFam" id="2.60.40.10:FF:000046">
    <property type="entry name" value="Nuclear factor NF-kappa-B p105 subunit"/>
    <property type="match status" value="1"/>
</dbReference>
<dbReference type="GO" id="GO:0045087">
    <property type="term" value="P:innate immune response"/>
    <property type="evidence" value="ECO:0007669"/>
    <property type="project" value="TreeGrafter"/>
</dbReference>
<dbReference type="InterPro" id="IPR013783">
    <property type="entry name" value="Ig-like_fold"/>
</dbReference>
<dbReference type="SUPFAM" id="SSF49417">
    <property type="entry name" value="p53-like transcription factors"/>
    <property type="match status" value="1"/>
</dbReference>
<dbReference type="GO" id="GO:0035206">
    <property type="term" value="P:regulation of hemocyte proliferation"/>
    <property type="evidence" value="ECO:0007669"/>
    <property type="project" value="UniProtKB-ARBA"/>
</dbReference>
<evidence type="ECO:0000313" key="3">
    <source>
        <dbReference type="EMBL" id="VEN60240.1"/>
    </source>
</evidence>
<dbReference type="OrthoDB" id="7881762at2759"/>
<dbReference type="InterPro" id="IPR000451">
    <property type="entry name" value="NFkB/Dor"/>
</dbReference>
<keyword evidence="4" id="KW-1185">Reference proteome</keyword>
<name>A0A653DJ61_CALMS</name>
<feature type="domain" description="RHD" evidence="2">
    <location>
        <begin position="1"/>
        <end position="85"/>
    </location>
</feature>
<evidence type="ECO:0000313" key="4">
    <source>
        <dbReference type="Proteomes" id="UP000410492"/>
    </source>
</evidence>
<evidence type="ECO:0000259" key="2">
    <source>
        <dbReference type="PROSITE" id="PS50254"/>
    </source>
</evidence>
<gene>
    <name evidence="3" type="ORF">CALMAC_LOCUS18002</name>
</gene>
<evidence type="ECO:0000256" key="1">
    <source>
        <dbReference type="SAM" id="MobiDB-lite"/>
    </source>
</evidence>
<dbReference type="GO" id="GO:0048935">
    <property type="term" value="P:peripheral nervous system neuron development"/>
    <property type="evidence" value="ECO:0007669"/>
    <property type="project" value="UniProtKB-ARBA"/>
</dbReference>
<dbReference type="Gene3D" id="2.60.40.10">
    <property type="entry name" value="Immunoglobulins"/>
    <property type="match status" value="1"/>
</dbReference>
<dbReference type="GO" id="GO:0038061">
    <property type="term" value="P:non-canonical NF-kappaB signal transduction"/>
    <property type="evidence" value="ECO:0007669"/>
    <property type="project" value="TreeGrafter"/>
</dbReference>
<dbReference type="PANTHER" id="PTHR24169:SF25">
    <property type="entry name" value="DORSAL-RELATED IMMUNITY FACTOR DIF-RELATED"/>
    <property type="match status" value="1"/>
</dbReference>
<dbReference type="GO" id="GO:0033554">
    <property type="term" value="P:cellular response to stress"/>
    <property type="evidence" value="ECO:0007669"/>
    <property type="project" value="TreeGrafter"/>
</dbReference>
<dbReference type="InterPro" id="IPR011539">
    <property type="entry name" value="RHD_DNA_bind_dom"/>
</dbReference>
<sequence>MTISFPNLGIQCVKKKDIAQALDQRQRLQVDPFKTGYSHRDQPTSIDLNSVRLCFQVFLPDENNKYNTALKPVVSEPIYDKKAMSDLSITKLSHCNSYVDGGRKHIILLCEKVAKDDIQIRFFEKHGDWEAYADIQPSNVHHQYAIWFQPPKYKTLDVTEPVPVCLQLRRPSDGACSEPVDFEFLPLDSDPSDKKRKRKKIGNPDQFLSQLEHYNQFPGGFPMDFIKTEPREPTPINFPGSPYGDALSPASVASGIQYNIRLGSTPSPDPYQISKTSPHYPGNSLQPDVSFHTSIKFSLTTHG</sequence>
<dbReference type="InterPro" id="IPR032397">
    <property type="entry name" value="RHD_dimer"/>
</dbReference>
<dbReference type="Pfam" id="PF16179">
    <property type="entry name" value="RHD_dimer"/>
    <property type="match status" value="1"/>
</dbReference>
<dbReference type="InterPro" id="IPR014756">
    <property type="entry name" value="Ig_E-set"/>
</dbReference>
<dbReference type="GO" id="GO:0005737">
    <property type="term" value="C:cytoplasm"/>
    <property type="evidence" value="ECO:0007669"/>
    <property type="project" value="InterPro"/>
</dbReference>
<dbReference type="AlphaFoldDB" id="A0A653DJ61"/>
<dbReference type="GO" id="GO:0002225">
    <property type="term" value="P:positive regulation of antimicrobial peptide production"/>
    <property type="evidence" value="ECO:0007669"/>
    <property type="project" value="UniProtKB-ARBA"/>
</dbReference>
<dbReference type="EMBL" id="CAACVG010012421">
    <property type="protein sequence ID" value="VEN60240.1"/>
    <property type="molecule type" value="Genomic_DNA"/>
</dbReference>
<feature type="compositionally biased region" description="Polar residues" evidence="1">
    <location>
        <begin position="273"/>
        <end position="287"/>
    </location>
</feature>